<proteinExistence type="predicted"/>
<gene>
    <name evidence="1" type="ordered locus">Cabther_A0483</name>
</gene>
<dbReference type="AlphaFoldDB" id="G2LI28"/>
<dbReference type="EMBL" id="CP002514">
    <property type="protein sequence ID" value="AEP11244.1"/>
    <property type="molecule type" value="Genomic_DNA"/>
</dbReference>
<organism evidence="1 2">
    <name type="scientific">Chloracidobacterium thermophilum (strain B)</name>
    <dbReference type="NCBI Taxonomy" id="981222"/>
    <lineage>
        <taxon>Bacteria</taxon>
        <taxon>Pseudomonadati</taxon>
        <taxon>Acidobacteriota</taxon>
        <taxon>Terriglobia</taxon>
        <taxon>Terriglobales</taxon>
        <taxon>Acidobacteriaceae</taxon>
        <taxon>Chloracidobacterium</taxon>
    </lineage>
</organism>
<dbReference type="HOGENOM" id="CLU_3078135_0_0_0"/>
<keyword evidence="2" id="KW-1185">Reference proteome</keyword>
<reference evidence="1 2" key="1">
    <citation type="journal article" date="2012" name="Environ. Microbiol.">
        <title>Complete genome of Candidatus Chloracidobacterium thermophilum, a chlorophyll-based photoheterotroph belonging to the phylum Acidobacteria.</title>
        <authorList>
            <person name="Garcia Costas A.M."/>
            <person name="Liu Z."/>
            <person name="Tomsho L.P."/>
            <person name="Schuster S.C."/>
            <person name="Ward D.M."/>
            <person name="Bryant D.A."/>
        </authorList>
    </citation>
    <scope>NUCLEOTIDE SEQUENCE [LARGE SCALE GENOMIC DNA]</scope>
    <source>
        <strain evidence="1 2">B</strain>
    </source>
</reference>
<evidence type="ECO:0000313" key="1">
    <source>
        <dbReference type="EMBL" id="AEP11244.1"/>
    </source>
</evidence>
<dbReference type="KEGG" id="ctm:Cabther_A0483"/>
<dbReference type="STRING" id="981222.Cabther_A0483"/>
<dbReference type="Proteomes" id="UP000006791">
    <property type="component" value="Chromosome 1"/>
</dbReference>
<sequence length="52" mass="5393">MGNAKAGAGGMAETKLSHIAADGKLRYYDWELLPVHQPPIAGHPPAGARQAA</sequence>
<evidence type="ECO:0000313" key="2">
    <source>
        <dbReference type="Proteomes" id="UP000006791"/>
    </source>
</evidence>
<protein>
    <submittedName>
        <fullName evidence="1">Uncharacterized protein</fullName>
    </submittedName>
</protein>
<name>G2LI28_CHLTF</name>
<accession>G2LI28</accession>